<feature type="transmembrane region" description="Helical" evidence="11">
    <location>
        <begin position="98"/>
        <end position="123"/>
    </location>
</feature>
<comment type="similarity">
    <text evidence="2">Belongs to the UPF0053 family.</text>
</comment>
<dbReference type="InterPro" id="IPR016169">
    <property type="entry name" value="FAD-bd_PCMH_sub2"/>
</dbReference>
<dbReference type="FunFam" id="3.10.580.10:FF:000002">
    <property type="entry name" value="Magnesium/cobalt efflux protein CorC"/>
    <property type="match status" value="1"/>
</dbReference>
<dbReference type="PROSITE" id="PS51371">
    <property type="entry name" value="CBS"/>
    <property type="match status" value="2"/>
</dbReference>
<dbReference type="PANTHER" id="PTHR43099:SF2">
    <property type="entry name" value="UPF0053 PROTEIN YRKA"/>
    <property type="match status" value="1"/>
</dbReference>
<dbReference type="PROSITE" id="PS51846">
    <property type="entry name" value="CNNM"/>
    <property type="match status" value="1"/>
</dbReference>
<dbReference type="InterPro" id="IPR044751">
    <property type="entry name" value="Ion_transp-like_CBS"/>
</dbReference>
<evidence type="ECO:0000256" key="2">
    <source>
        <dbReference type="ARBA" id="ARBA00006337"/>
    </source>
</evidence>
<feature type="transmembrane region" description="Helical" evidence="11">
    <location>
        <begin position="55"/>
        <end position="78"/>
    </location>
</feature>
<keyword evidence="8 10" id="KW-0472">Membrane</keyword>
<evidence type="ECO:0000313" key="14">
    <source>
        <dbReference type="EMBL" id="OOM06652.1"/>
    </source>
</evidence>
<evidence type="ECO:0000256" key="5">
    <source>
        <dbReference type="ARBA" id="ARBA00022737"/>
    </source>
</evidence>
<evidence type="ECO:0000313" key="15">
    <source>
        <dbReference type="Proteomes" id="UP000191154"/>
    </source>
</evidence>
<feature type="domain" description="CBS" evidence="12">
    <location>
        <begin position="221"/>
        <end position="280"/>
    </location>
</feature>
<dbReference type="InterPro" id="IPR051676">
    <property type="entry name" value="UPF0053_domain"/>
</dbReference>
<dbReference type="STRING" id="169679.CSACC_10370"/>
<dbReference type="EMBL" id="LZYZ01000009">
    <property type="protein sequence ID" value="OOM06652.1"/>
    <property type="molecule type" value="Genomic_DNA"/>
</dbReference>
<keyword evidence="5" id="KW-0677">Repeat</keyword>
<feature type="domain" description="CNNM transmembrane" evidence="13">
    <location>
        <begin position="1"/>
        <end position="202"/>
    </location>
</feature>
<keyword evidence="3" id="KW-1003">Cell membrane</keyword>
<dbReference type="Gene3D" id="3.10.580.10">
    <property type="entry name" value="CBS-domain"/>
    <property type="match status" value="1"/>
</dbReference>
<comment type="caution">
    <text evidence="14">The sequence shown here is derived from an EMBL/GenBank/DDBJ whole genome shotgun (WGS) entry which is preliminary data.</text>
</comment>
<keyword evidence="7 9" id="KW-0129">CBS domain</keyword>
<protein>
    <submittedName>
        <fullName evidence="14">Magnesium and cobalt efflux protein CorC</fullName>
    </submittedName>
</protein>
<name>A0A1S8MR46_CLOSA</name>
<dbReference type="InterPro" id="IPR046342">
    <property type="entry name" value="CBS_dom_sf"/>
</dbReference>
<evidence type="ECO:0000259" key="12">
    <source>
        <dbReference type="PROSITE" id="PS51371"/>
    </source>
</evidence>
<dbReference type="SUPFAM" id="SSF54631">
    <property type="entry name" value="CBS-domain pair"/>
    <property type="match status" value="1"/>
</dbReference>
<dbReference type="PANTHER" id="PTHR43099">
    <property type="entry name" value="UPF0053 PROTEIN YRKA"/>
    <property type="match status" value="1"/>
</dbReference>
<evidence type="ECO:0000256" key="3">
    <source>
        <dbReference type="ARBA" id="ARBA00022475"/>
    </source>
</evidence>
<reference evidence="14 15" key="1">
    <citation type="submission" date="2016-05" db="EMBL/GenBank/DDBJ databases">
        <title>Microbial solvent formation.</title>
        <authorList>
            <person name="Poehlein A."/>
            <person name="Montoya Solano J.D."/>
            <person name="Flitsch S."/>
            <person name="Krabben P."/>
            <person name="Duerre P."/>
            <person name="Daniel R."/>
        </authorList>
    </citation>
    <scope>NUCLEOTIDE SEQUENCE [LARGE SCALE GENOMIC DNA]</scope>
    <source>
        <strain evidence="14 15">L1-8</strain>
    </source>
</reference>
<gene>
    <name evidence="14" type="primary">corC_3</name>
    <name evidence="14" type="ORF">CLOSAC_40800</name>
</gene>
<dbReference type="SUPFAM" id="SSF56176">
    <property type="entry name" value="FAD-binding/transporter-associated domain-like"/>
    <property type="match status" value="1"/>
</dbReference>
<evidence type="ECO:0000256" key="4">
    <source>
        <dbReference type="ARBA" id="ARBA00022692"/>
    </source>
</evidence>
<sequence>MTEIINVVIVAILIVINGFFVACEFAMVKIRNSRIETLISEGNIRAKYCRSVKENLNSCLSACQLGITLCSLGLGWMGESTISKLILPVMKILKFSESITHGISIAISFIIITMLEVVIGELVPKALALYNTEKIMLNTSLLLLGFYKLMYPIIYLFNSSTNLFLKPFGYSQAEEIDDPHTGNELRLLLEESYKSGLIDESEQQLVDNAFEFGDKMVREIMIPRTDMICIKKNYSEERIFSIIEETGYTRYPVVEKDKDDILGFVHIKDLYNQKFKQNQINIENILREIIYVPEMTAINKLFEKLKKEKSQIAVVIDEYGGTSGLVTIEDVLEEIVGDIQDEFDKEILDIKQINDNTYIINGRTSINEINEYFDIDIEHNGFDSIGGWLYYKLGANIKVNQSINYKNYKFTVEKLNKLRVENLVVIRINNAIENL</sequence>
<evidence type="ECO:0000256" key="11">
    <source>
        <dbReference type="SAM" id="Phobius"/>
    </source>
</evidence>
<dbReference type="GO" id="GO:0050660">
    <property type="term" value="F:flavin adenine dinucleotide binding"/>
    <property type="evidence" value="ECO:0007669"/>
    <property type="project" value="InterPro"/>
</dbReference>
<feature type="domain" description="CBS" evidence="12">
    <location>
        <begin position="285"/>
        <end position="342"/>
    </location>
</feature>
<dbReference type="SMART" id="SM01091">
    <property type="entry name" value="CorC_HlyC"/>
    <property type="match status" value="1"/>
</dbReference>
<dbReference type="InterPro" id="IPR002550">
    <property type="entry name" value="CNNM"/>
</dbReference>
<evidence type="ECO:0000256" key="1">
    <source>
        <dbReference type="ARBA" id="ARBA00004651"/>
    </source>
</evidence>
<dbReference type="Pfam" id="PF00571">
    <property type="entry name" value="CBS"/>
    <property type="match status" value="2"/>
</dbReference>
<organism evidence="14 15">
    <name type="scientific">Clostridium saccharobutylicum</name>
    <dbReference type="NCBI Taxonomy" id="169679"/>
    <lineage>
        <taxon>Bacteria</taxon>
        <taxon>Bacillati</taxon>
        <taxon>Bacillota</taxon>
        <taxon>Clostridia</taxon>
        <taxon>Eubacteriales</taxon>
        <taxon>Clostridiaceae</taxon>
        <taxon>Clostridium</taxon>
    </lineage>
</organism>
<dbReference type="Gene3D" id="3.30.465.10">
    <property type="match status" value="1"/>
</dbReference>
<accession>A0A1S8MR46</accession>
<evidence type="ECO:0000256" key="10">
    <source>
        <dbReference type="PROSITE-ProRule" id="PRU01193"/>
    </source>
</evidence>
<dbReference type="CDD" id="cd04590">
    <property type="entry name" value="CBS_pair_CorC_HlyC_assoc"/>
    <property type="match status" value="1"/>
</dbReference>
<evidence type="ECO:0000256" key="6">
    <source>
        <dbReference type="ARBA" id="ARBA00022989"/>
    </source>
</evidence>
<dbReference type="GO" id="GO:0005886">
    <property type="term" value="C:plasma membrane"/>
    <property type="evidence" value="ECO:0007669"/>
    <property type="project" value="UniProtKB-SubCell"/>
</dbReference>
<dbReference type="Pfam" id="PF03471">
    <property type="entry name" value="CorC_HlyC"/>
    <property type="match status" value="1"/>
</dbReference>
<feature type="transmembrane region" description="Helical" evidence="11">
    <location>
        <begin position="6"/>
        <end position="28"/>
    </location>
</feature>
<dbReference type="Proteomes" id="UP000191154">
    <property type="component" value="Unassembled WGS sequence"/>
</dbReference>
<keyword evidence="6 10" id="KW-1133">Transmembrane helix</keyword>
<dbReference type="Pfam" id="PF01595">
    <property type="entry name" value="CNNM"/>
    <property type="match status" value="1"/>
</dbReference>
<proteinExistence type="inferred from homology"/>
<dbReference type="InterPro" id="IPR036318">
    <property type="entry name" value="FAD-bd_PCMH-like_sf"/>
</dbReference>
<dbReference type="AlphaFoldDB" id="A0A1S8MR46"/>
<dbReference type="RefSeq" id="WP_077867078.1">
    <property type="nucleotide sequence ID" value="NZ_LZYZ01000009.1"/>
</dbReference>
<evidence type="ECO:0000259" key="13">
    <source>
        <dbReference type="PROSITE" id="PS51846"/>
    </source>
</evidence>
<feature type="transmembrane region" description="Helical" evidence="11">
    <location>
        <begin position="135"/>
        <end position="157"/>
    </location>
</feature>
<comment type="subcellular location">
    <subcellularLocation>
        <location evidence="1">Cell membrane</location>
        <topology evidence="1">Multi-pass membrane protein</topology>
    </subcellularLocation>
</comment>
<dbReference type="SMART" id="SM00116">
    <property type="entry name" value="CBS"/>
    <property type="match status" value="2"/>
</dbReference>
<dbReference type="InterPro" id="IPR000644">
    <property type="entry name" value="CBS_dom"/>
</dbReference>
<keyword evidence="4 10" id="KW-0812">Transmembrane</keyword>
<evidence type="ECO:0000256" key="8">
    <source>
        <dbReference type="ARBA" id="ARBA00023136"/>
    </source>
</evidence>
<dbReference type="InterPro" id="IPR005170">
    <property type="entry name" value="Transptr-assoc_dom"/>
</dbReference>
<evidence type="ECO:0000256" key="9">
    <source>
        <dbReference type="PROSITE-ProRule" id="PRU00703"/>
    </source>
</evidence>
<evidence type="ECO:0000256" key="7">
    <source>
        <dbReference type="ARBA" id="ARBA00023122"/>
    </source>
</evidence>